<proteinExistence type="predicted"/>
<dbReference type="PANTHER" id="PTHR47435:SF10">
    <property type="entry name" value="TIP ELONGATION ABERRANT PROTEIN 3"/>
    <property type="match status" value="1"/>
</dbReference>
<dbReference type="SUPFAM" id="SSF117281">
    <property type="entry name" value="Kelch motif"/>
    <property type="match status" value="1"/>
</dbReference>
<protein>
    <recommendedName>
        <fullName evidence="5">Galactose oxidase</fullName>
    </recommendedName>
</protein>
<evidence type="ECO:0008006" key="5">
    <source>
        <dbReference type="Google" id="ProtNLM"/>
    </source>
</evidence>
<sequence length="406" mass="43552">MEVAAGVIAAEQVISTTLEGGIVAGVALAQPTQPLKATFTGFASSPDNDGLDSLQRSAHTITVLNGKAYIFGGTTPGGDYASNDIHIVTLPDPSPASNKEYQCIPPLSAQENGQLPPKMANHTACAIGDVILFYGGTENPSGFVEGVWEFDTKTLRWTKGGEQEAGGAVPPTRHSHNAVVHQDAMIIHGGVSAKEEPLNDAWIFYTPFQGWTEMPSPPVSAQQSSLAVVDDVLYLIEHSTSHIDTIHRLQLKVRDSVWQTITLPSSPEQPIPESRTGSQLIPISTGHGRNYILQLFGVKHTPLETLSSEQAYLSDMWTLQLPSSSTSVTKLKDSTRETLNFFSGEFSWGKVEVVARDQEVASEGKSLPGPLAHFAVSSIDDKTVLLWGGVDATGKTVGDGWLLKLE</sequence>
<dbReference type="Pfam" id="PF24681">
    <property type="entry name" value="Kelch_KLHDC2_KLHL20_DRC7"/>
    <property type="match status" value="1"/>
</dbReference>
<dbReference type="EMBL" id="MU007031">
    <property type="protein sequence ID" value="KAF2431572.1"/>
    <property type="molecule type" value="Genomic_DNA"/>
</dbReference>
<dbReference type="Proteomes" id="UP000800235">
    <property type="component" value="Unassembled WGS sequence"/>
</dbReference>
<accession>A0A9P4U055</accession>
<keyword evidence="1" id="KW-0677">Repeat</keyword>
<evidence type="ECO:0000313" key="3">
    <source>
        <dbReference type="EMBL" id="KAF2431572.1"/>
    </source>
</evidence>
<gene>
    <name evidence="3" type="ORF">EJ08DRAFT_610606</name>
</gene>
<dbReference type="OrthoDB" id="10250130at2759"/>
<comment type="caution">
    <text evidence="3">The sequence shown here is derived from an EMBL/GenBank/DDBJ whole genome shotgun (WGS) entry which is preliminary data.</text>
</comment>
<organism evidence="3 4">
    <name type="scientific">Tothia fuscella</name>
    <dbReference type="NCBI Taxonomy" id="1048955"/>
    <lineage>
        <taxon>Eukaryota</taxon>
        <taxon>Fungi</taxon>
        <taxon>Dikarya</taxon>
        <taxon>Ascomycota</taxon>
        <taxon>Pezizomycotina</taxon>
        <taxon>Dothideomycetes</taxon>
        <taxon>Pleosporomycetidae</taxon>
        <taxon>Venturiales</taxon>
        <taxon>Cylindrosympodiaceae</taxon>
        <taxon>Tothia</taxon>
    </lineage>
</organism>
<keyword evidence="2" id="KW-0408">Iron</keyword>
<name>A0A9P4U055_9PEZI</name>
<evidence type="ECO:0000313" key="4">
    <source>
        <dbReference type="Proteomes" id="UP000800235"/>
    </source>
</evidence>
<dbReference type="InterPro" id="IPR015915">
    <property type="entry name" value="Kelch-typ_b-propeller"/>
</dbReference>
<dbReference type="GO" id="GO:0019760">
    <property type="term" value="P:glucosinolate metabolic process"/>
    <property type="evidence" value="ECO:0007669"/>
    <property type="project" value="UniProtKB-ARBA"/>
</dbReference>
<evidence type="ECO:0000256" key="2">
    <source>
        <dbReference type="ARBA" id="ARBA00023004"/>
    </source>
</evidence>
<dbReference type="PANTHER" id="PTHR47435">
    <property type="entry name" value="KELCH REPEAT PROTEIN (AFU_ORTHOLOGUE AFUA_5G12780)"/>
    <property type="match status" value="1"/>
</dbReference>
<reference evidence="3" key="1">
    <citation type="journal article" date="2020" name="Stud. Mycol.">
        <title>101 Dothideomycetes genomes: a test case for predicting lifestyles and emergence of pathogens.</title>
        <authorList>
            <person name="Haridas S."/>
            <person name="Albert R."/>
            <person name="Binder M."/>
            <person name="Bloem J."/>
            <person name="Labutti K."/>
            <person name="Salamov A."/>
            <person name="Andreopoulos B."/>
            <person name="Baker S."/>
            <person name="Barry K."/>
            <person name="Bills G."/>
            <person name="Bluhm B."/>
            <person name="Cannon C."/>
            <person name="Castanera R."/>
            <person name="Culley D."/>
            <person name="Daum C."/>
            <person name="Ezra D."/>
            <person name="Gonzalez J."/>
            <person name="Henrissat B."/>
            <person name="Kuo A."/>
            <person name="Liang C."/>
            <person name="Lipzen A."/>
            <person name="Lutzoni F."/>
            <person name="Magnuson J."/>
            <person name="Mondo S."/>
            <person name="Nolan M."/>
            <person name="Ohm R."/>
            <person name="Pangilinan J."/>
            <person name="Park H.-J."/>
            <person name="Ramirez L."/>
            <person name="Alfaro M."/>
            <person name="Sun H."/>
            <person name="Tritt A."/>
            <person name="Yoshinaga Y."/>
            <person name="Zwiers L.-H."/>
            <person name="Turgeon B."/>
            <person name="Goodwin S."/>
            <person name="Spatafora J."/>
            <person name="Crous P."/>
            <person name="Grigoriev I."/>
        </authorList>
    </citation>
    <scope>NUCLEOTIDE SEQUENCE</scope>
    <source>
        <strain evidence="3">CBS 130266</strain>
    </source>
</reference>
<dbReference type="AlphaFoldDB" id="A0A9P4U055"/>
<evidence type="ECO:0000256" key="1">
    <source>
        <dbReference type="ARBA" id="ARBA00022737"/>
    </source>
</evidence>
<keyword evidence="4" id="KW-1185">Reference proteome</keyword>
<dbReference type="Gene3D" id="2.120.10.80">
    <property type="entry name" value="Kelch-type beta propeller"/>
    <property type="match status" value="1"/>
</dbReference>